<feature type="transmembrane region" description="Helical" evidence="7">
    <location>
        <begin position="405"/>
        <end position="425"/>
    </location>
</feature>
<dbReference type="Gene3D" id="1.20.120.1770">
    <property type="match status" value="1"/>
</dbReference>
<keyword evidence="10" id="KW-1185">Reference proteome</keyword>
<organism evidence="9 10">
    <name type="scientific">Blyttiomyces helicus</name>
    <dbReference type="NCBI Taxonomy" id="388810"/>
    <lineage>
        <taxon>Eukaryota</taxon>
        <taxon>Fungi</taxon>
        <taxon>Fungi incertae sedis</taxon>
        <taxon>Chytridiomycota</taxon>
        <taxon>Chytridiomycota incertae sedis</taxon>
        <taxon>Chytridiomycetes</taxon>
        <taxon>Chytridiomycetes incertae sedis</taxon>
        <taxon>Blyttiomyces</taxon>
    </lineage>
</organism>
<feature type="transmembrane region" description="Helical" evidence="7">
    <location>
        <begin position="266"/>
        <end position="287"/>
    </location>
</feature>
<evidence type="ECO:0000256" key="2">
    <source>
        <dbReference type="ARBA" id="ARBA00022448"/>
    </source>
</evidence>
<dbReference type="InterPro" id="IPR006593">
    <property type="entry name" value="Cyt_b561/ferric_Rdtase_TM"/>
</dbReference>
<evidence type="ECO:0000256" key="3">
    <source>
        <dbReference type="ARBA" id="ARBA00022692"/>
    </source>
</evidence>
<dbReference type="SMART" id="SM00665">
    <property type="entry name" value="B561"/>
    <property type="match status" value="1"/>
</dbReference>
<keyword evidence="2" id="KW-0813">Transport</keyword>
<feature type="domain" description="Cytochrome b561" evidence="8">
    <location>
        <begin position="222"/>
        <end position="434"/>
    </location>
</feature>
<dbReference type="SUPFAM" id="SSF49344">
    <property type="entry name" value="CBD9-like"/>
    <property type="match status" value="1"/>
</dbReference>
<dbReference type="CDD" id="cd08760">
    <property type="entry name" value="Cyt_b561_FRRS1_like"/>
    <property type="match status" value="1"/>
</dbReference>
<gene>
    <name evidence="9" type="ORF">BDK51DRAFT_41381</name>
</gene>
<feature type="transmembrane region" description="Helical" evidence="7">
    <location>
        <begin position="67"/>
        <end position="89"/>
    </location>
</feature>
<evidence type="ECO:0000259" key="8">
    <source>
        <dbReference type="PROSITE" id="PS50939"/>
    </source>
</evidence>
<protein>
    <recommendedName>
        <fullName evidence="8">Cytochrome b561 domain-containing protein</fullName>
    </recommendedName>
</protein>
<keyword evidence="4" id="KW-0249">Electron transport</keyword>
<feature type="transmembrane region" description="Helical" evidence="7">
    <location>
        <begin position="380"/>
        <end position="399"/>
    </location>
</feature>
<evidence type="ECO:0000256" key="6">
    <source>
        <dbReference type="ARBA" id="ARBA00023136"/>
    </source>
</evidence>
<comment type="subcellular location">
    <subcellularLocation>
        <location evidence="1">Membrane</location>
    </subcellularLocation>
</comment>
<name>A0A4P9WHH8_9FUNG</name>
<dbReference type="PANTHER" id="PTHR47797:SF3">
    <property type="entry name" value="CYTOCHROME B561 DOMAIN-CONTAINING PROTEIN"/>
    <property type="match status" value="1"/>
</dbReference>
<keyword evidence="5 7" id="KW-1133">Transmembrane helix</keyword>
<feature type="transmembrane region" description="Helical" evidence="7">
    <location>
        <begin position="299"/>
        <end position="320"/>
    </location>
</feature>
<evidence type="ECO:0000313" key="9">
    <source>
        <dbReference type="EMBL" id="RKO92279.1"/>
    </source>
</evidence>
<dbReference type="EMBL" id="KZ994704">
    <property type="protein sequence ID" value="RKO92279.1"/>
    <property type="molecule type" value="Genomic_DNA"/>
</dbReference>
<keyword evidence="6 7" id="KW-0472">Membrane</keyword>
<dbReference type="AlphaFoldDB" id="A0A4P9WHH8"/>
<dbReference type="PANTHER" id="PTHR47797">
    <property type="entry name" value="DEHYDROGENASE, PUTATIVE (AFU_ORTHOLOGUE AFUA_8G05805)-RELATED"/>
    <property type="match status" value="1"/>
</dbReference>
<dbReference type="GO" id="GO:0016020">
    <property type="term" value="C:membrane"/>
    <property type="evidence" value="ECO:0007669"/>
    <property type="project" value="UniProtKB-SubCell"/>
</dbReference>
<proteinExistence type="predicted"/>
<evidence type="ECO:0000256" key="4">
    <source>
        <dbReference type="ARBA" id="ARBA00022982"/>
    </source>
</evidence>
<evidence type="ECO:0000256" key="1">
    <source>
        <dbReference type="ARBA" id="ARBA00004370"/>
    </source>
</evidence>
<sequence>MLRNSTAPPAEGSLACATRSRLERAGPDPIDALIFAWRFVASLICRTHHPFYLPSTKPKMLWYPRHLLLLAAASFASVRAAGLCFNVGVPNLFCVYGSPSANSSTLVQMRYEIPAGLTWVGFGIGSSMSSADVMFVAINADGTTTLTRRTASEFALPSVASVSGLTLVPASTGQFNVNNVSTTVVTFVRSTSDPTGSNNPITLASQSFIYAARIGAAGGPLVQHQISSTTSGSLLDGSLQYQSGAVNNVVTSGGGSNYDQLMHAHGIMMAVAWVLAAPLAVLVARYGKSIGVWWFRIHVALMLCGAFCLTYVAFGLAYSAVGQIGEHHFDTTDSTHGAHVILGLIVVILTGPQTILGFVIDKLWSPSRKTIPWWDMTHWWTGRILGLAAIINVPIGIYLRNDNPNVAYALYGIWVGLVFIGGAVLQVTRGQAHHVELEDTTASSASMEMR</sequence>
<dbReference type="OrthoDB" id="19261at2759"/>
<dbReference type="PROSITE" id="PS50939">
    <property type="entry name" value="CYTOCHROME_B561"/>
    <property type="match status" value="1"/>
</dbReference>
<evidence type="ECO:0000313" key="10">
    <source>
        <dbReference type="Proteomes" id="UP000269721"/>
    </source>
</evidence>
<accession>A0A4P9WHH8</accession>
<reference evidence="10" key="1">
    <citation type="journal article" date="2018" name="Nat. Microbiol.">
        <title>Leveraging single-cell genomics to expand the fungal tree of life.</title>
        <authorList>
            <person name="Ahrendt S.R."/>
            <person name="Quandt C.A."/>
            <person name="Ciobanu D."/>
            <person name="Clum A."/>
            <person name="Salamov A."/>
            <person name="Andreopoulos B."/>
            <person name="Cheng J.F."/>
            <person name="Woyke T."/>
            <person name="Pelin A."/>
            <person name="Henrissat B."/>
            <person name="Reynolds N.K."/>
            <person name="Benny G.L."/>
            <person name="Smith M.E."/>
            <person name="James T.Y."/>
            <person name="Grigoriev I.V."/>
        </authorList>
    </citation>
    <scope>NUCLEOTIDE SEQUENCE [LARGE SCALE GENOMIC DNA]</scope>
</reference>
<evidence type="ECO:0000256" key="5">
    <source>
        <dbReference type="ARBA" id="ARBA00022989"/>
    </source>
</evidence>
<feature type="transmembrane region" description="Helical" evidence="7">
    <location>
        <begin position="340"/>
        <end position="360"/>
    </location>
</feature>
<keyword evidence="3 7" id="KW-0812">Transmembrane</keyword>
<evidence type="ECO:0000256" key="7">
    <source>
        <dbReference type="SAM" id="Phobius"/>
    </source>
</evidence>
<dbReference type="Proteomes" id="UP000269721">
    <property type="component" value="Unassembled WGS sequence"/>
</dbReference>
<dbReference type="Gene3D" id="2.60.40.1210">
    <property type="entry name" value="Cellobiose dehydrogenase, cytochrome domain"/>
    <property type="match status" value="1"/>
</dbReference>